<evidence type="ECO:0000313" key="5">
    <source>
        <dbReference type="EMBL" id="ALV41526.1"/>
    </source>
</evidence>
<dbReference type="PRINTS" id="PR00038">
    <property type="entry name" value="HTHLUXR"/>
</dbReference>
<dbReference type="InterPro" id="IPR000792">
    <property type="entry name" value="Tscrpt_reg_LuxR_C"/>
</dbReference>
<dbReference type="InterPro" id="IPR041664">
    <property type="entry name" value="AAA_16"/>
</dbReference>
<keyword evidence="2" id="KW-0238">DNA-binding</keyword>
<dbReference type="SUPFAM" id="SSF52540">
    <property type="entry name" value="P-loop containing nucleoside triphosphate hydrolases"/>
    <property type="match status" value="1"/>
</dbReference>
<dbReference type="PROSITE" id="PS00622">
    <property type="entry name" value="HTH_LUXR_1"/>
    <property type="match status" value="1"/>
</dbReference>
<dbReference type="KEGG" id="psul:AU252_10515"/>
<evidence type="ECO:0000256" key="2">
    <source>
        <dbReference type="ARBA" id="ARBA00023125"/>
    </source>
</evidence>
<dbReference type="PROSITE" id="PS50043">
    <property type="entry name" value="HTH_LUXR_2"/>
    <property type="match status" value="1"/>
</dbReference>
<dbReference type="Gene3D" id="3.40.50.300">
    <property type="entry name" value="P-loop containing nucleotide triphosphate hydrolases"/>
    <property type="match status" value="1"/>
</dbReference>
<evidence type="ECO:0000259" key="4">
    <source>
        <dbReference type="PROSITE" id="PS50043"/>
    </source>
</evidence>
<dbReference type="InterPro" id="IPR016032">
    <property type="entry name" value="Sig_transdc_resp-reg_C-effctor"/>
</dbReference>
<dbReference type="GO" id="GO:0003677">
    <property type="term" value="F:DNA binding"/>
    <property type="evidence" value="ECO:0007669"/>
    <property type="project" value="UniProtKB-KW"/>
</dbReference>
<protein>
    <submittedName>
        <fullName evidence="5">LuxR family transcriptional regulator</fullName>
    </submittedName>
</protein>
<keyword evidence="3" id="KW-0804">Transcription</keyword>
<keyword evidence="1" id="KW-0805">Transcription regulation</keyword>
<dbReference type="Pfam" id="PF00196">
    <property type="entry name" value="GerE"/>
    <property type="match status" value="1"/>
</dbReference>
<dbReference type="SMART" id="SM00421">
    <property type="entry name" value="HTH_LUXR"/>
    <property type="match status" value="1"/>
</dbReference>
<gene>
    <name evidence="5" type="ORF">AU252_10515</name>
</gene>
<organism evidence="5">
    <name type="scientific">Pseudarthrobacter sulfonivorans</name>
    <dbReference type="NCBI Taxonomy" id="121292"/>
    <lineage>
        <taxon>Bacteria</taxon>
        <taxon>Bacillati</taxon>
        <taxon>Actinomycetota</taxon>
        <taxon>Actinomycetes</taxon>
        <taxon>Micrococcales</taxon>
        <taxon>Micrococcaceae</taxon>
        <taxon>Pseudarthrobacter</taxon>
    </lineage>
</organism>
<reference evidence="5 6" key="1">
    <citation type="submission" date="2015-12" db="EMBL/GenBank/DDBJ databases">
        <authorList>
            <person name="Shamseldin A."/>
            <person name="Moawad H."/>
            <person name="Abd El-Rahim W.M."/>
            <person name="Sadowsky M.J."/>
        </authorList>
    </citation>
    <scope>NUCLEOTIDE SEQUENCE [LARGE SCALE GENOMIC DNA]</scope>
    <source>
        <strain evidence="5 6">Ar51</strain>
    </source>
</reference>
<dbReference type="InterPro" id="IPR036388">
    <property type="entry name" value="WH-like_DNA-bd_sf"/>
</dbReference>
<proteinExistence type="predicted"/>
<feature type="domain" description="HTH luxR-type" evidence="4">
    <location>
        <begin position="819"/>
        <end position="884"/>
    </location>
</feature>
<accession>A0A0U3GQQ4</accession>
<sequence>MSLIGRSRELDRILSVIRGPKDSALKVVGRRGMGKSALLSEIPRLSDFRTVFLTASVSESDWPLSGLTALLTGIDDPVLNRFADELLRDSSGAMNVPTVSTMLLNGLHQRSSSRTVIVIDDADQLDPSSQAVIGYLARRLTGTDMALFMSVREETAESPFASLPALQLAPLSYNDTVRMLESIPARQTATAAVHAVAAATQGNPLAAVELFGLLLERQAEGKYALPVPLPGKGSFEAEFAATVGGLSPGARQVLDLLSLSCRSDIATLERAYDQLWGGIDELLANGMVNRSGPHLRIQDQLLRGYVYAAMTPATRTASHRAMAAAAEPADPYAHRWHLSFTALERQTPFGLLRFAVDLIRSGEVPFAVEYIERALTINPWEAETTARLTTVAELLLNRGEFVYAKRYLDWAQRVTRNPALVLRLTGLAFEIQFIQGGAVRSSMVLRLVKEFGQHDPAFAARLLVAGALYYADRWELEDATGLVQYAEKYLDHASPDCLALAESARRLIEVISGKSGQFGRKPDGGNETVAALLVQGRALAYAEHHAAAQEAFARVRNVLEANTVNWRETADFFAVDNEIRAGNVRKAVKLIEDLELAEPETKYHRGMRHVFRVWRANALGNEELAHAYATDAQHFSGAESHPAITAQLAACQGHFALMRGNLAESFAQLSRAAEIGQAFSNPTLLRCEADLVEVLVRLGRHREAAQALWHLESRAVGLRSPWLMMAVARSRAMLADGEQSLQMFNDALAGRNAQESLLERARTLLCYSERLNAFGRLRSARDGLLRAKVMFDEAGAHAWAQHVDSLLLDERVERAGTPDNPAMLMLADHERVLARMVARGMRNKEIAATLYVSVRTVEVRLTAIYRKLGVESRAQLTALAAGKEAALAKEPFVLPAV</sequence>
<dbReference type="STRING" id="121292.AU252_10515"/>
<dbReference type="GO" id="GO:0006355">
    <property type="term" value="P:regulation of DNA-templated transcription"/>
    <property type="evidence" value="ECO:0007669"/>
    <property type="project" value="InterPro"/>
</dbReference>
<dbReference type="SUPFAM" id="SSF46894">
    <property type="entry name" value="C-terminal effector domain of the bipartite response regulators"/>
    <property type="match status" value="1"/>
</dbReference>
<dbReference type="EMBL" id="CP013747">
    <property type="protein sequence ID" value="ALV41526.1"/>
    <property type="molecule type" value="Genomic_DNA"/>
</dbReference>
<dbReference type="PANTHER" id="PTHR44688">
    <property type="entry name" value="DNA-BINDING TRANSCRIPTIONAL ACTIVATOR DEVR_DOSR"/>
    <property type="match status" value="1"/>
</dbReference>
<dbReference type="AlphaFoldDB" id="A0A0U3GQQ4"/>
<evidence type="ECO:0000313" key="6">
    <source>
        <dbReference type="Proteomes" id="UP000065151"/>
    </source>
</evidence>
<dbReference type="InterPro" id="IPR027417">
    <property type="entry name" value="P-loop_NTPase"/>
</dbReference>
<name>A0A0U3GQQ4_9MICC</name>
<dbReference type="CDD" id="cd06170">
    <property type="entry name" value="LuxR_C_like"/>
    <property type="match status" value="1"/>
</dbReference>
<evidence type="ECO:0000256" key="3">
    <source>
        <dbReference type="ARBA" id="ARBA00023163"/>
    </source>
</evidence>
<dbReference type="PANTHER" id="PTHR44688:SF16">
    <property type="entry name" value="DNA-BINDING TRANSCRIPTIONAL ACTIVATOR DEVR_DOSR"/>
    <property type="match status" value="1"/>
</dbReference>
<dbReference type="Gene3D" id="1.10.10.10">
    <property type="entry name" value="Winged helix-like DNA-binding domain superfamily/Winged helix DNA-binding domain"/>
    <property type="match status" value="1"/>
</dbReference>
<dbReference type="Pfam" id="PF13191">
    <property type="entry name" value="AAA_16"/>
    <property type="match status" value="1"/>
</dbReference>
<evidence type="ECO:0000256" key="1">
    <source>
        <dbReference type="ARBA" id="ARBA00023015"/>
    </source>
</evidence>
<dbReference type="Proteomes" id="UP000065151">
    <property type="component" value="Chromosome"/>
</dbReference>